<proteinExistence type="predicted"/>
<comment type="caution">
    <text evidence="2">The sequence shown here is derived from an EMBL/GenBank/DDBJ whole genome shotgun (WGS) entry which is preliminary data.</text>
</comment>
<gene>
    <name evidence="2" type="ORF">CCMP2556_LOCUS33650</name>
</gene>
<name>A0ABP0P160_9DINO</name>
<accession>A0ABP0P160</accession>
<keyword evidence="3" id="KW-1185">Reference proteome</keyword>
<evidence type="ECO:0000313" key="3">
    <source>
        <dbReference type="Proteomes" id="UP001642484"/>
    </source>
</evidence>
<dbReference type="EMBL" id="CAXAMN010022339">
    <property type="protein sequence ID" value="CAK9068514.1"/>
    <property type="molecule type" value="Genomic_DNA"/>
</dbReference>
<protein>
    <submittedName>
        <fullName evidence="2">Uncharacterized protein</fullName>
    </submittedName>
</protein>
<feature type="region of interest" description="Disordered" evidence="1">
    <location>
        <begin position="139"/>
        <end position="164"/>
    </location>
</feature>
<sequence length="283" mass="31265">MEQRQPEQRGVQSEAPNEQPQRSGEKEALALFRRVQKHYPLANDQDYKRNGHWQAELLRIDLQLLEAHRREVGLADLDEDGADAEPETAPVETVETAPETPEPETEPETEEEMVELEEELEPGESLRAKQNLKVRNSVVPTAPTPRTSVYKPLKTSPFLRPEPYNGHAEKRPAVRAAPASTASALASVPASKTAPAVPVKAAAELERIQEFIDLWELEPVETKKCLARLTPQRRAWLYENYDGSGDLLAFLRAAPTATAASAAAARVAAPEQFGGLIRNLLSS</sequence>
<dbReference type="Proteomes" id="UP001642484">
    <property type="component" value="Unassembled WGS sequence"/>
</dbReference>
<organism evidence="2 3">
    <name type="scientific">Durusdinium trenchii</name>
    <dbReference type="NCBI Taxonomy" id="1381693"/>
    <lineage>
        <taxon>Eukaryota</taxon>
        <taxon>Sar</taxon>
        <taxon>Alveolata</taxon>
        <taxon>Dinophyceae</taxon>
        <taxon>Suessiales</taxon>
        <taxon>Symbiodiniaceae</taxon>
        <taxon>Durusdinium</taxon>
    </lineage>
</organism>
<feature type="compositionally biased region" description="Acidic residues" evidence="1">
    <location>
        <begin position="76"/>
        <end position="86"/>
    </location>
</feature>
<evidence type="ECO:0000256" key="1">
    <source>
        <dbReference type="SAM" id="MobiDB-lite"/>
    </source>
</evidence>
<reference evidence="2 3" key="1">
    <citation type="submission" date="2024-02" db="EMBL/GenBank/DDBJ databases">
        <authorList>
            <person name="Chen Y."/>
            <person name="Shah S."/>
            <person name="Dougan E. K."/>
            <person name="Thang M."/>
            <person name="Chan C."/>
        </authorList>
    </citation>
    <scope>NUCLEOTIDE SEQUENCE [LARGE SCALE GENOMIC DNA]</scope>
</reference>
<feature type="compositionally biased region" description="Polar residues" evidence="1">
    <location>
        <begin position="10"/>
        <end position="22"/>
    </location>
</feature>
<feature type="region of interest" description="Disordered" evidence="1">
    <location>
        <begin position="1"/>
        <end position="29"/>
    </location>
</feature>
<evidence type="ECO:0000313" key="2">
    <source>
        <dbReference type="EMBL" id="CAK9068514.1"/>
    </source>
</evidence>
<feature type="region of interest" description="Disordered" evidence="1">
    <location>
        <begin position="75"/>
        <end position="112"/>
    </location>
</feature>
<feature type="compositionally biased region" description="Acidic residues" evidence="1">
    <location>
        <begin position="101"/>
        <end position="112"/>
    </location>
</feature>
<feature type="compositionally biased region" description="Low complexity" evidence="1">
    <location>
        <begin position="87"/>
        <end position="99"/>
    </location>
</feature>